<dbReference type="FunFam" id="3.40.50.720:FF:000193">
    <property type="entry name" value="UDP-glucose 6-dehydrogenase"/>
    <property type="match status" value="1"/>
</dbReference>
<feature type="binding site" evidence="8">
    <location>
        <begin position="136"/>
        <end position="137"/>
    </location>
    <ligand>
        <name>NAD(+)</name>
        <dbReference type="ChEBI" id="CHEBI:57540"/>
    </ligand>
</feature>
<dbReference type="SUPFAM" id="SSF48179">
    <property type="entry name" value="6-phosphogluconate dehydrogenase C-terminal domain-like"/>
    <property type="match status" value="1"/>
</dbReference>
<comment type="caution">
    <text evidence="10">The sequence shown here is derived from an EMBL/GenBank/DDBJ whole genome shotgun (WGS) entry which is preliminary data.</text>
</comment>
<keyword evidence="4 10" id="KW-0560">Oxidoreductase</keyword>
<proteinExistence type="inferred from homology"/>
<name>A0A023B502_GRENI</name>
<dbReference type="Proteomes" id="UP000019763">
    <property type="component" value="Unassembled WGS sequence"/>
</dbReference>
<comment type="similarity">
    <text evidence="2">Belongs to the UDP-glucose/GDP-mannose dehydrogenase family.</text>
</comment>
<dbReference type="OrthoDB" id="5059218at2759"/>
<reference evidence="10" key="1">
    <citation type="submission" date="2013-12" db="EMBL/GenBank/DDBJ databases">
        <authorList>
            <person name="Omoto C.K."/>
            <person name="Sibley D."/>
            <person name="Venepally P."/>
            <person name="Hadjithomas M."/>
            <person name="Karamycheva S."/>
            <person name="Brunk B."/>
            <person name="Roos D."/>
            <person name="Caler E."/>
            <person name="Lorenzi H."/>
        </authorList>
    </citation>
    <scope>NUCLEOTIDE SEQUENCE</scope>
</reference>
<dbReference type="PANTHER" id="PTHR11374:SF3">
    <property type="entry name" value="UDP-GLUCOSE 6-DEHYDROGENASE"/>
    <property type="match status" value="1"/>
</dbReference>
<dbReference type="Gene3D" id="1.20.5.100">
    <property type="entry name" value="Cytochrome c1, transmembrane anchor, C-terminal"/>
    <property type="match status" value="1"/>
</dbReference>
<accession>A0A023B502</accession>
<dbReference type="SUPFAM" id="SSF51735">
    <property type="entry name" value="NAD(P)-binding Rossmann-fold domains"/>
    <property type="match status" value="1"/>
</dbReference>
<dbReference type="FunFam" id="1.20.5.100:FF:000001">
    <property type="entry name" value="UDP-glucose 6-dehydrogenase"/>
    <property type="match status" value="1"/>
</dbReference>
<feature type="binding site" evidence="8">
    <location>
        <begin position="17"/>
        <end position="22"/>
    </location>
    <ligand>
        <name>NAD(+)</name>
        <dbReference type="ChEBI" id="CHEBI:57540"/>
    </ligand>
</feature>
<feature type="binding site" evidence="8">
    <location>
        <begin position="95"/>
        <end position="99"/>
    </location>
    <ligand>
        <name>NAD(+)</name>
        <dbReference type="ChEBI" id="CHEBI:57540"/>
    </ligand>
</feature>
<protein>
    <recommendedName>
        <fullName evidence="3">UDP-glucose 6-dehydrogenase</fullName>
        <ecNumber evidence="3">1.1.1.22</ecNumber>
    </recommendedName>
</protein>
<evidence type="ECO:0000256" key="2">
    <source>
        <dbReference type="ARBA" id="ARBA00006601"/>
    </source>
</evidence>
<evidence type="ECO:0000256" key="5">
    <source>
        <dbReference type="ARBA" id="ARBA00023027"/>
    </source>
</evidence>
<gene>
    <name evidence="10" type="ORF">GNI_096400</name>
</gene>
<dbReference type="GeneID" id="22913427"/>
<dbReference type="SMART" id="SM00984">
    <property type="entry name" value="UDPG_MGDP_dh_C"/>
    <property type="match status" value="1"/>
</dbReference>
<feature type="binding site" evidence="8">
    <location>
        <position position="353"/>
    </location>
    <ligand>
        <name>NAD(+)</name>
        <dbReference type="ChEBI" id="CHEBI:57540"/>
    </ligand>
</feature>
<evidence type="ECO:0000259" key="9">
    <source>
        <dbReference type="SMART" id="SM00984"/>
    </source>
</evidence>
<dbReference type="InterPro" id="IPR014027">
    <property type="entry name" value="UDP-Glc/GDP-Man_DH_C"/>
</dbReference>
<dbReference type="RefSeq" id="XP_011131010.1">
    <property type="nucleotide sequence ID" value="XM_011132708.1"/>
</dbReference>
<dbReference type="GO" id="GO:0006065">
    <property type="term" value="P:UDP-glucuronate biosynthetic process"/>
    <property type="evidence" value="ECO:0007669"/>
    <property type="project" value="UniProtKB-UniPathway"/>
</dbReference>
<dbReference type="GO" id="GO:0003979">
    <property type="term" value="F:UDP-glucose 6-dehydrogenase activity"/>
    <property type="evidence" value="ECO:0007669"/>
    <property type="project" value="UniProtKB-EC"/>
</dbReference>
<dbReference type="InterPro" id="IPR017476">
    <property type="entry name" value="UDP-Glc/GDP-Man"/>
</dbReference>
<evidence type="ECO:0000313" key="10">
    <source>
        <dbReference type="EMBL" id="EZG57873.1"/>
    </source>
</evidence>
<dbReference type="AlphaFoldDB" id="A0A023B502"/>
<feature type="active site" description="Nucleophile" evidence="7">
    <location>
        <position position="283"/>
    </location>
</feature>
<dbReference type="GO" id="GO:0006024">
    <property type="term" value="P:glycosaminoglycan biosynthetic process"/>
    <property type="evidence" value="ECO:0007669"/>
    <property type="project" value="TreeGrafter"/>
</dbReference>
<dbReference type="PANTHER" id="PTHR11374">
    <property type="entry name" value="UDP-GLUCOSE DEHYDROGENASE/UDP-MANNAC DEHYDROGENASE"/>
    <property type="match status" value="1"/>
</dbReference>
<dbReference type="EC" id="1.1.1.22" evidence="3"/>
<dbReference type="PIRSF" id="PIRSF500133">
    <property type="entry name" value="UDPglc_DH_euk"/>
    <property type="match status" value="1"/>
</dbReference>
<dbReference type="GO" id="GO:0051287">
    <property type="term" value="F:NAD binding"/>
    <property type="evidence" value="ECO:0007669"/>
    <property type="project" value="InterPro"/>
</dbReference>
<evidence type="ECO:0000256" key="1">
    <source>
        <dbReference type="ARBA" id="ARBA00004701"/>
    </source>
</evidence>
<feature type="non-terminal residue" evidence="10">
    <location>
        <position position="1"/>
    </location>
</feature>
<dbReference type="Pfam" id="PF03720">
    <property type="entry name" value="UDPG_MGDP_dh_C"/>
    <property type="match status" value="1"/>
</dbReference>
<dbReference type="eggNOG" id="KOG2666">
    <property type="taxonomic scope" value="Eukaryota"/>
</dbReference>
<feature type="binding site" evidence="8">
    <location>
        <position position="171"/>
    </location>
    <ligand>
        <name>NAD(+)</name>
        <dbReference type="ChEBI" id="CHEBI:57540"/>
    </ligand>
</feature>
<dbReference type="FunFam" id="3.40.50.720:FF:000032">
    <property type="entry name" value="UDP-glucose 6-dehydrogenase"/>
    <property type="match status" value="1"/>
</dbReference>
<evidence type="ECO:0000256" key="3">
    <source>
        <dbReference type="ARBA" id="ARBA00012954"/>
    </source>
</evidence>
<dbReference type="NCBIfam" id="TIGR03026">
    <property type="entry name" value="NDP-sugDHase"/>
    <property type="match status" value="1"/>
</dbReference>
<keyword evidence="5 8" id="KW-0520">NAD</keyword>
<dbReference type="EMBL" id="AFNH02000722">
    <property type="protein sequence ID" value="EZG57873.1"/>
    <property type="molecule type" value="Genomic_DNA"/>
</dbReference>
<dbReference type="Gene3D" id="3.40.50.720">
    <property type="entry name" value="NAD(P)-binding Rossmann-like Domain"/>
    <property type="match status" value="2"/>
</dbReference>
<dbReference type="InterPro" id="IPR028356">
    <property type="entry name" value="UDPglc_DH_euk"/>
</dbReference>
<dbReference type="OMA" id="CFIAVGT"/>
<evidence type="ECO:0000256" key="6">
    <source>
        <dbReference type="ARBA" id="ARBA00047473"/>
    </source>
</evidence>
<dbReference type="SUPFAM" id="SSF52413">
    <property type="entry name" value="UDP-glucose/GDP-mannose dehydrogenase C-terminal domain"/>
    <property type="match status" value="1"/>
</dbReference>
<organism evidence="10 11">
    <name type="scientific">Gregarina niphandrodes</name>
    <name type="common">Septate eugregarine</name>
    <dbReference type="NCBI Taxonomy" id="110365"/>
    <lineage>
        <taxon>Eukaryota</taxon>
        <taxon>Sar</taxon>
        <taxon>Alveolata</taxon>
        <taxon>Apicomplexa</taxon>
        <taxon>Conoidasida</taxon>
        <taxon>Gregarinasina</taxon>
        <taxon>Eugregarinorida</taxon>
        <taxon>Gregarinidae</taxon>
        <taxon>Gregarina</taxon>
    </lineage>
</organism>
<sequence length="484" mass="52915">ASGQVVDGRPLKIVCIGAGYVGAPTSCILAKQCPHVEVVVVDLSEERIRGFNEGPLPIFEPGLEELVAEVRGRNLSFSTECGRHIGDADVIFVSVNTPTKKYGVGAGQAADLSAWEAAGRTIAEHASTSKIVVEKSTVPVKTASALRFVLSANSRVGVEFQVLSNPEFLAEGTALRDLLFPDRVLIGGDMDTVQGRAAVDVLATLYRHWVPSDKILTMDTWSSELSKLVANAFLAQRISSINSIAMLCEKTGADITEIARAIGKDSRIGPKFLQPSVGFGGSCFRKDIANMVYLCRCTGLQAVANYWESVLEINELGKNLFKDQIVSLLFTTVRGKKIAVFGFAFKKDTGDVRETPAACVCHGLLEEGAIVNVYDPMVTKENAIREMKEQGYNGTYWHSRLTFTATPDEAVQDADGIAIVTEWDAFKTLDYKKFYHTMRKPAFIFDGRLILDHEQLRQIGFYVKAIGKPNDIGRYDPLPGPVPR</sequence>
<evidence type="ECO:0000256" key="8">
    <source>
        <dbReference type="PIRSR" id="PIRSR500133-3"/>
    </source>
</evidence>
<evidence type="ECO:0000256" key="4">
    <source>
        <dbReference type="ARBA" id="ARBA00023002"/>
    </source>
</evidence>
<dbReference type="GO" id="GO:0005634">
    <property type="term" value="C:nucleus"/>
    <property type="evidence" value="ECO:0007669"/>
    <property type="project" value="TreeGrafter"/>
</dbReference>
<comment type="pathway">
    <text evidence="1">Nucleotide-sugar biosynthesis; UDP-alpha-D-glucuronate biosynthesis; UDP-alpha-D-glucuronate from UDP-alpha-D-glucose: step 1/1.</text>
</comment>
<feature type="binding site" evidence="8">
    <location>
        <position position="47"/>
    </location>
    <ligand>
        <name>NAD(+)</name>
        <dbReference type="ChEBI" id="CHEBI:57540"/>
    </ligand>
</feature>
<dbReference type="PIRSF" id="PIRSF000124">
    <property type="entry name" value="UDPglc_GDPman_dh"/>
    <property type="match status" value="1"/>
</dbReference>
<feature type="domain" description="UDP-glucose/GDP-mannose dehydrogenase C-terminal" evidence="9">
    <location>
        <begin position="339"/>
        <end position="453"/>
    </location>
</feature>
<dbReference type="InterPro" id="IPR036220">
    <property type="entry name" value="UDP-Glc/GDP-Man_DH_C_sf"/>
</dbReference>
<feature type="binding site" evidence="8">
    <location>
        <begin position="283"/>
        <end position="286"/>
    </location>
    <ligand>
        <name>NAD(+)</name>
        <dbReference type="ChEBI" id="CHEBI:57540"/>
    </ligand>
</feature>
<comment type="catalytic activity">
    <reaction evidence="6">
        <text>UDP-alpha-D-glucose + 2 NAD(+) + H2O = UDP-alpha-D-glucuronate + 2 NADH + 3 H(+)</text>
        <dbReference type="Rhea" id="RHEA:23596"/>
        <dbReference type="ChEBI" id="CHEBI:15377"/>
        <dbReference type="ChEBI" id="CHEBI:15378"/>
        <dbReference type="ChEBI" id="CHEBI:57540"/>
        <dbReference type="ChEBI" id="CHEBI:57945"/>
        <dbReference type="ChEBI" id="CHEBI:58052"/>
        <dbReference type="ChEBI" id="CHEBI:58885"/>
        <dbReference type="EC" id="1.1.1.22"/>
    </reaction>
</comment>
<dbReference type="InterPro" id="IPR008927">
    <property type="entry name" value="6-PGluconate_DH-like_C_sf"/>
</dbReference>
<dbReference type="InterPro" id="IPR001732">
    <property type="entry name" value="UDP-Glc/GDP-Man_DH_N"/>
</dbReference>
<dbReference type="Pfam" id="PF03721">
    <property type="entry name" value="UDPG_MGDP_dh_N"/>
    <property type="match status" value="1"/>
</dbReference>
<dbReference type="InterPro" id="IPR014026">
    <property type="entry name" value="UDP-Glc/GDP-Man_DH_dimer"/>
</dbReference>
<dbReference type="UniPathway" id="UPA00038">
    <property type="reaction ID" value="UER00491"/>
</dbReference>
<dbReference type="Pfam" id="PF00984">
    <property type="entry name" value="UDPG_MGDP_dh"/>
    <property type="match status" value="1"/>
</dbReference>
<evidence type="ECO:0000313" key="11">
    <source>
        <dbReference type="Proteomes" id="UP000019763"/>
    </source>
</evidence>
<evidence type="ECO:0000256" key="7">
    <source>
        <dbReference type="PIRSR" id="PIRSR500133-1"/>
    </source>
</evidence>
<keyword evidence="11" id="KW-1185">Reference proteome</keyword>
<dbReference type="VEuPathDB" id="CryptoDB:GNI_096400"/>
<dbReference type="InterPro" id="IPR036291">
    <property type="entry name" value="NAD(P)-bd_dom_sf"/>
</dbReference>
<feature type="binding site" evidence="8">
    <location>
        <position position="42"/>
    </location>
    <ligand>
        <name>NAD(+)</name>
        <dbReference type="ChEBI" id="CHEBI:57540"/>
    </ligand>
</feature>